<protein>
    <submittedName>
        <fullName evidence="1">Uncharacterized protein</fullName>
    </submittedName>
</protein>
<reference evidence="1 2" key="2">
    <citation type="journal article" date="2022" name="Mol. Biol. Evol.">
        <title>Comparative Genomics Reveals Insights into the Divergent Evolution of Astigmatic Mites and Household Pest Adaptations.</title>
        <authorList>
            <person name="Xiong Q."/>
            <person name="Wan A.T."/>
            <person name="Liu X."/>
            <person name="Fung C.S."/>
            <person name="Xiao X."/>
            <person name="Malainual N."/>
            <person name="Hou J."/>
            <person name="Wang L."/>
            <person name="Wang M."/>
            <person name="Yang K.Y."/>
            <person name="Cui Y."/>
            <person name="Leung E.L."/>
            <person name="Nong W."/>
            <person name="Shin S.K."/>
            <person name="Au S.W."/>
            <person name="Jeong K.Y."/>
            <person name="Chew F.T."/>
            <person name="Hui J.H."/>
            <person name="Leung T.F."/>
            <person name="Tungtrongchitr A."/>
            <person name="Zhong N."/>
            <person name="Liu Z."/>
            <person name="Tsui S.K."/>
        </authorList>
    </citation>
    <scope>NUCLEOTIDE SEQUENCE [LARGE SCALE GENOMIC DNA]</scope>
    <source>
        <strain evidence="1">Derp</strain>
    </source>
</reference>
<gene>
    <name evidence="1" type="ORF">DERP_008035</name>
</gene>
<comment type="caution">
    <text evidence="1">The sequence shown here is derived from an EMBL/GenBank/DDBJ whole genome shotgun (WGS) entry which is preliminary data.</text>
</comment>
<accession>A0ABQ8ITA7</accession>
<evidence type="ECO:0000313" key="2">
    <source>
        <dbReference type="Proteomes" id="UP000887458"/>
    </source>
</evidence>
<dbReference type="Proteomes" id="UP000887458">
    <property type="component" value="Unassembled WGS sequence"/>
</dbReference>
<keyword evidence="2" id="KW-1185">Reference proteome</keyword>
<proteinExistence type="predicted"/>
<sequence>MDLEFPFDYNSYFNVINKLCELIMYINREKESINEIENKTIKKICQISVHSLNEQCEEYRKEILRHIMDIKFRKIIDRGISISSPLNLTGDSNAYILRMDQFSSFILHTGVDEYFYLLLLFNEIFIVNQRTTIIMENAPKLISSEWMFVSSNRHLRLLNRDVIESYVLIMYPSCIHSGFVARNQRLSLKS</sequence>
<name>A0ABQ8ITA7_DERPT</name>
<reference evidence="1 2" key="1">
    <citation type="journal article" date="2018" name="J. Allergy Clin. Immunol.">
        <title>High-quality assembly of Dermatophagoides pteronyssinus genome and transcriptome reveals a wide range of novel allergens.</title>
        <authorList>
            <person name="Liu X.Y."/>
            <person name="Yang K.Y."/>
            <person name="Wang M.Q."/>
            <person name="Kwok J.S."/>
            <person name="Zeng X."/>
            <person name="Yang Z."/>
            <person name="Xiao X.J."/>
            <person name="Lau C.P."/>
            <person name="Li Y."/>
            <person name="Huang Z.M."/>
            <person name="Ba J.G."/>
            <person name="Yim A.K."/>
            <person name="Ouyang C.Y."/>
            <person name="Ngai S.M."/>
            <person name="Chan T.F."/>
            <person name="Leung E.L."/>
            <person name="Liu L."/>
            <person name="Liu Z.G."/>
            <person name="Tsui S.K."/>
        </authorList>
    </citation>
    <scope>NUCLEOTIDE SEQUENCE [LARGE SCALE GENOMIC DNA]</scope>
    <source>
        <strain evidence="1">Derp</strain>
    </source>
</reference>
<dbReference type="EMBL" id="NJHN03000121">
    <property type="protein sequence ID" value="KAH9413557.1"/>
    <property type="molecule type" value="Genomic_DNA"/>
</dbReference>
<organism evidence="1 2">
    <name type="scientific">Dermatophagoides pteronyssinus</name>
    <name type="common">European house dust mite</name>
    <dbReference type="NCBI Taxonomy" id="6956"/>
    <lineage>
        <taxon>Eukaryota</taxon>
        <taxon>Metazoa</taxon>
        <taxon>Ecdysozoa</taxon>
        <taxon>Arthropoda</taxon>
        <taxon>Chelicerata</taxon>
        <taxon>Arachnida</taxon>
        <taxon>Acari</taxon>
        <taxon>Acariformes</taxon>
        <taxon>Sarcoptiformes</taxon>
        <taxon>Astigmata</taxon>
        <taxon>Psoroptidia</taxon>
        <taxon>Analgoidea</taxon>
        <taxon>Pyroglyphidae</taxon>
        <taxon>Dermatophagoidinae</taxon>
        <taxon>Dermatophagoides</taxon>
    </lineage>
</organism>
<evidence type="ECO:0000313" key="1">
    <source>
        <dbReference type="EMBL" id="KAH9413557.1"/>
    </source>
</evidence>